<dbReference type="Proteomes" id="UP001174909">
    <property type="component" value="Unassembled WGS sequence"/>
</dbReference>
<evidence type="ECO:0000313" key="4">
    <source>
        <dbReference type="Proteomes" id="UP001174909"/>
    </source>
</evidence>
<gene>
    <name evidence="3" type="ORF">GBAR_LOCUS24511</name>
</gene>
<keyword evidence="2" id="KW-0812">Transmembrane</keyword>
<feature type="compositionally biased region" description="Polar residues" evidence="1">
    <location>
        <begin position="224"/>
        <end position="233"/>
    </location>
</feature>
<feature type="region of interest" description="Disordered" evidence="1">
    <location>
        <begin position="204"/>
        <end position="233"/>
    </location>
</feature>
<keyword evidence="2" id="KW-0472">Membrane</keyword>
<organism evidence="3 4">
    <name type="scientific">Geodia barretti</name>
    <name type="common">Barrett's horny sponge</name>
    <dbReference type="NCBI Taxonomy" id="519541"/>
    <lineage>
        <taxon>Eukaryota</taxon>
        <taxon>Metazoa</taxon>
        <taxon>Porifera</taxon>
        <taxon>Demospongiae</taxon>
        <taxon>Heteroscleromorpha</taxon>
        <taxon>Tetractinellida</taxon>
        <taxon>Astrophorina</taxon>
        <taxon>Geodiidae</taxon>
        <taxon>Geodia</taxon>
    </lineage>
</organism>
<comment type="caution">
    <text evidence="3">The sequence shown here is derived from an EMBL/GenBank/DDBJ whole genome shotgun (WGS) entry which is preliminary data.</text>
</comment>
<feature type="transmembrane region" description="Helical" evidence="2">
    <location>
        <begin position="22"/>
        <end position="44"/>
    </location>
</feature>
<feature type="compositionally biased region" description="Low complexity" evidence="1">
    <location>
        <begin position="212"/>
        <end position="223"/>
    </location>
</feature>
<keyword evidence="4" id="KW-1185">Reference proteome</keyword>
<proteinExistence type="predicted"/>
<dbReference type="EMBL" id="CASHTH010003376">
    <property type="protein sequence ID" value="CAI8044138.1"/>
    <property type="molecule type" value="Genomic_DNA"/>
</dbReference>
<feature type="transmembrane region" description="Helical" evidence="2">
    <location>
        <begin position="140"/>
        <end position="156"/>
    </location>
</feature>
<feature type="transmembrane region" description="Helical" evidence="2">
    <location>
        <begin position="81"/>
        <end position="103"/>
    </location>
</feature>
<feature type="transmembrane region" description="Helical" evidence="2">
    <location>
        <begin position="176"/>
        <end position="196"/>
    </location>
</feature>
<evidence type="ECO:0000313" key="3">
    <source>
        <dbReference type="EMBL" id="CAI8044138.1"/>
    </source>
</evidence>
<feature type="transmembrane region" description="Helical" evidence="2">
    <location>
        <begin position="109"/>
        <end position="128"/>
    </location>
</feature>
<name>A0AA35X3M0_GEOBA</name>
<keyword evidence="2" id="KW-1133">Transmembrane helix</keyword>
<sequence>MGTSGIEALFPVGLSVGEALRVLGPVAVYALGMAIYAVFIFKFYRFIAGRDMFNLDFSKHDDSGIPVLRDFLHLMGYLTKYVILFPAFAFFWFAVLTLMLSFLSEGREMSDILLIALATVSTIRVCAYYNEDLSRDLSKILPFAVLAIFVIDTSFFDVEASLEVLRQIIGLADTIFYYLVFLVVLEFGLRFVYGIYRAVFPAKKEPEPPQPAAAASDQPTTPAGTQHNPAAGD</sequence>
<evidence type="ECO:0000256" key="2">
    <source>
        <dbReference type="SAM" id="Phobius"/>
    </source>
</evidence>
<accession>A0AA35X3M0</accession>
<dbReference type="AlphaFoldDB" id="A0AA35X3M0"/>
<evidence type="ECO:0000256" key="1">
    <source>
        <dbReference type="SAM" id="MobiDB-lite"/>
    </source>
</evidence>
<protein>
    <submittedName>
        <fullName evidence="3">Uncharacterized protein</fullName>
    </submittedName>
</protein>
<reference evidence="3" key="1">
    <citation type="submission" date="2023-03" db="EMBL/GenBank/DDBJ databases">
        <authorList>
            <person name="Steffen K."/>
            <person name="Cardenas P."/>
        </authorList>
    </citation>
    <scope>NUCLEOTIDE SEQUENCE</scope>
</reference>